<dbReference type="Pfam" id="PF00356">
    <property type="entry name" value="LacI"/>
    <property type="match status" value="1"/>
</dbReference>
<keyword evidence="1" id="KW-0805">Transcription regulation</keyword>
<dbReference type="PROSITE" id="PS50932">
    <property type="entry name" value="HTH_LACI_2"/>
    <property type="match status" value="1"/>
</dbReference>
<evidence type="ECO:0000259" key="4">
    <source>
        <dbReference type="PROSITE" id="PS50932"/>
    </source>
</evidence>
<comment type="caution">
    <text evidence="5">The sequence shown here is derived from an EMBL/GenBank/DDBJ whole genome shotgun (WGS) entry which is preliminary data.</text>
</comment>
<sequence>MSATIKDIANKVGVAPSTVSRVLSNKTKYYNSLTAEKVKKAAEELGYKKNQAAVELVKRESNVIAAVVSSVKTNFAGEIIDGIQEEALKHGYDLIVVYAGSADSDEQKRALLTVIERPVMGILLLSIALGEDNLKLLKESQIPYCFLSMAFDDNRPFISSDDEEVGYKATKLLIDKGHRKIGLAGIDKFPYTGRLRLQGYKKALDEAGIVFQEDWIQTGDYSYLSGEKAMDQYGKDTDLTGIVAVSDMVAIGLLNKARNLGLNVPGDLSIVSIDGTEMCRIVQPQLTSISQNFFEMGKSGVQRIEDIKKHKKLVNLQQMIPTRIEERQSTTQKENLTYF</sequence>
<evidence type="ECO:0000313" key="6">
    <source>
        <dbReference type="Proteomes" id="UP000196649"/>
    </source>
</evidence>
<protein>
    <submittedName>
        <fullName evidence="5">Putative HTH-type transcriptional regulator EndR</fullName>
    </submittedName>
</protein>
<accession>A0A210PD95</accession>
<name>A0A210PD95_9LACO</name>
<keyword evidence="3" id="KW-0804">Transcription</keyword>
<dbReference type="Gene3D" id="3.40.50.2300">
    <property type="match status" value="2"/>
</dbReference>
<dbReference type="InterPro" id="IPR000843">
    <property type="entry name" value="HTH_LacI"/>
</dbReference>
<dbReference type="PANTHER" id="PTHR30146:SF109">
    <property type="entry name" value="HTH-TYPE TRANSCRIPTIONAL REGULATOR GALS"/>
    <property type="match status" value="1"/>
</dbReference>
<organism evidence="5 6">
    <name type="scientific">Companilactobacillus kimchii</name>
    <dbReference type="NCBI Taxonomy" id="2801452"/>
    <lineage>
        <taxon>Bacteria</taxon>
        <taxon>Bacillati</taxon>
        <taxon>Bacillota</taxon>
        <taxon>Bacilli</taxon>
        <taxon>Lactobacillales</taxon>
        <taxon>Lactobacillaceae</taxon>
        <taxon>Companilactobacillus</taxon>
    </lineage>
</organism>
<evidence type="ECO:0000256" key="1">
    <source>
        <dbReference type="ARBA" id="ARBA00023015"/>
    </source>
</evidence>
<gene>
    <name evidence="5" type="ORF">LKACC12383_00324</name>
</gene>
<evidence type="ECO:0000256" key="3">
    <source>
        <dbReference type="ARBA" id="ARBA00023163"/>
    </source>
</evidence>
<dbReference type="SMART" id="SM00354">
    <property type="entry name" value="HTH_LACI"/>
    <property type="match status" value="1"/>
</dbReference>
<dbReference type="SUPFAM" id="SSF53822">
    <property type="entry name" value="Periplasmic binding protein-like I"/>
    <property type="match status" value="1"/>
</dbReference>
<dbReference type="CDD" id="cd01392">
    <property type="entry name" value="HTH_LacI"/>
    <property type="match status" value="1"/>
</dbReference>
<dbReference type="AlphaFoldDB" id="A0A210PD95"/>
<dbReference type="SUPFAM" id="SSF47413">
    <property type="entry name" value="lambda repressor-like DNA-binding domains"/>
    <property type="match status" value="1"/>
</dbReference>
<evidence type="ECO:0000256" key="2">
    <source>
        <dbReference type="ARBA" id="ARBA00023125"/>
    </source>
</evidence>
<dbReference type="RefSeq" id="WP_054643708.1">
    <property type="nucleotide sequence ID" value="NZ_LNUB01000004.1"/>
</dbReference>
<keyword evidence="2" id="KW-0238">DNA-binding</keyword>
<feature type="domain" description="HTH lacI-type" evidence="4">
    <location>
        <begin position="3"/>
        <end position="58"/>
    </location>
</feature>
<dbReference type="GO" id="GO:0003700">
    <property type="term" value="F:DNA-binding transcription factor activity"/>
    <property type="evidence" value="ECO:0007669"/>
    <property type="project" value="TreeGrafter"/>
</dbReference>
<dbReference type="InterPro" id="IPR028082">
    <property type="entry name" value="Peripla_BP_I"/>
</dbReference>
<dbReference type="PANTHER" id="PTHR30146">
    <property type="entry name" value="LACI-RELATED TRANSCRIPTIONAL REPRESSOR"/>
    <property type="match status" value="1"/>
</dbReference>
<reference evidence="5 6" key="1">
    <citation type="submission" date="2017-03" db="EMBL/GenBank/DDBJ databases">
        <title>Genome sequence of Lactobacillus kimchii KACC 12383.</title>
        <authorList>
            <person name="Chun J."/>
        </authorList>
    </citation>
    <scope>NUCLEOTIDE SEQUENCE [LARGE SCALE GENOMIC DNA]</scope>
    <source>
        <strain evidence="5 6">KACC 12383</strain>
    </source>
</reference>
<dbReference type="EMBL" id="MXAL01000001">
    <property type="protein sequence ID" value="OWF34411.1"/>
    <property type="molecule type" value="Genomic_DNA"/>
</dbReference>
<dbReference type="InterPro" id="IPR046335">
    <property type="entry name" value="LacI/GalR-like_sensor"/>
</dbReference>
<dbReference type="Gene3D" id="1.10.260.40">
    <property type="entry name" value="lambda repressor-like DNA-binding domains"/>
    <property type="match status" value="1"/>
</dbReference>
<evidence type="ECO:0000313" key="5">
    <source>
        <dbReference type="EMBL" id="OWF34411.1"/>
    </source>
</evidence>
<dbReference type="Pfam" id="PF13377">
    <property type="entry name" value="Peripla_BP_3"/>
    <property type="match status" value="1"/>
</dbReference>
<dbReference type="GO" id="GO:0000976">
    <property type="term" value="F:transcription cis-regulatory region binding"/>
    <property type="evidence" value="ECO:0007669"/>
    <property type="project" value="TreeGrafter"/>
</dbReference>
<proteinExistence type="predicted"/>
<dbReference type="InterPro" id="IPR010982">
    <property type="entry name" value="Lambda_DNA-bd_dom_sf"/>
</dbReference>
<dbReference type="Proteomes" id="UP000196649">
    <property type="component" value="Unassembled WGS sequence"/>
</dbReference>